<dbReference type="PROSITE" id="PS00598">
    <property type="entry name" value="CHROMO_1"/>
    <property type="match status" value="1"/>
</dbReference>
<dbReference type="Proteomes" id="UP000242180">
    <property type="component" value="Unassembled WGS sequence"/>
</dbReference>
<feature type="compositionally biased region" description="Basic and acidic residues" evidence="9">
    <location>
        <begin position="1277"/>
        <end position="1286"/>
    </location>
</feature>
<evidence type="ECO:0000256" key="9">
    <source>
        <dbReference type="SAM" id="MobiDB-lite"/>
    </source>
</evidence>
<evidence type="ECO:0000259" key="12">
    <source>
        <dbReference type="PROSITE" id="PS51194"/>
    </source>
</evidence>
<name>A0A1X2HRB7_SYNRA</name>
<feature type="region of interest" description="Disordered" evidence="9">
    <location>
        <begin position="247"/>
        <end position="330"/>
    </location>
</feature>
<dbReference type="STRING" id="13706.A0A1X2HRB7"/>
<dbReference type="PROSITE" id="PS51194">
    <property type="entry name" value="HELICASE_CTER"/>
    <property type="match status" value="1"/>
</dbReference>
<dbReference type="GO" id="GO:0005634">
    <property type="term" value="C:nucleus"/>
    <property type="evidence" value="ECO:0007669"/>
    <property type="project" value="UniProtKB-SubCell"/>
</dbReference>
<sequence>MVDNSDDEYEERGSSASSGSLSEGEQEASDDSVEPLTRTTRQFTSRLSRKRPLRSASKRAPRGALTSSASEDSTRSSPPIASKKSAQRPYKTTQKRRYLTERSNNTIQKAIGDSPNDPIPVYSEDAIRYHWKSCSKCNIKGQPNRYTGNNAKRRRRRKADEDFEYSSSDEIAMNGRLLLCITCSAATHEKNCMMKNRFLRDCTLDGVPVTVYQCHMCTQARTIENFVPCCKCLEVRSIIDVRDLKDRPKKTSGLNASPSGTSIPTPTLTPTLTSTSTPTPTPTSTRATADVDPSASSSSSSSPPLRTLTSTAGDRQATPSHDPARNSITRKNGLLQDRYPLFRCNRCRRAYHDDCLGDIPDQHIMPHDINIDTDKKKLCMEHWRCPECIGYGKPEKILGWRIKGTKREYLIKWTDWSYGCCTWVPQDWISSASRQLWLKYETFGELPIADESSVIPPEYKAIERILIAEDDEGDPVVVESLAELTYIKRVYAVYEGLSYDEAAWDLPPERSSSYFSAYKRAFQTLIRSHELEPPNPKAIERKICLVRSGAQESSYALRELKQQPEFIANGQLMGHQMEGLNWLLYQWEQGKPCILADDMGLGKTVQIISYISVLVNRYNIFPFLIIVPNATAGNWFREITKWAPELVAVRMSGGKTGRDLAKKEAFVNGNSRHGVKCHILLTTFESAMAEKSDLRQAYWASMIVDEAQRIKNDKSKLYTILTETKRSHTVLMTGTPIQNNIRELMNLMHFVYPSEFADLEELEETYTDLTQEKVQGLHNKLSPYFLRRTKNEVLKKLPPKLELIVPVSMTTIQKEVMKHILEKNVFQLTSGQRKTKGLRNIFMEMRKAVCHAYLVEGVELQQPTAQLTQEFLINAGAKLKVLHSMLKKLKAGRHRVLIFSTFKIMLDILEDYMNGESYKCLRIDGETNSLERQNNIDRFNAPNSDIFCLLLTTRAGGVGINLATADTVILYDLDFNPHQDMQAVDRAYRIGQQNPVMVYKFMTRNSIEEKIAQKAKKKLILDHLVVDRMDEENLDEDTVENILAYGAKSLFEDDGSQDITYDDAAIDKLLDRSQIPSRNESEIEGSTTEKSMLMDFSFAKVWSHDKDGQTVELDEQMQEDEAKSRDFWGKYLQQKAEEMAAKKASQEERLGRGARRRTQVKYFEDSTHGQKGKRKMKVKQKPEEEIENDADYVVAEDGDAEIDPDDLIAEYSSVEDDPIDGQAKKRKKSVRQATPNGSQPDPSLAGTTPSQLPIVEQQQKPSAKGKRQKRANASSPKGKEAHHDADGSTNTQAPIAPISSNFRTPGSFSNPSPIQWDIYRELINAARLCLPEGHRSTGPIAVGQMLYLHTLAVTTAIPDPVCHPPGYNSRIVEAFLACLPSPPSSSHVYEIQYPPHGTVSYNAQGYLVGVSEDFKRNADPTWLPQFYEEVVKFHSAEVIKRQTTFTLLQQLLVNTRRLEQQVRQMQRMSPQHMRLVQRPPAAQPLMLQRPVAHVDSHTAPQAQLLAPRDASATCIQAHQRSAYVRNGNISGQQHDTISLGNKPSACPPPPPTPPHPAQPLAISRPLLPLTEAPPSASSSTIPPLGAYHEEPHGQMSIGVVHGSSTPPVAQANTDLPKQSATSISKGATYTAGPPVTSSDRTSCVQAEENGHHTPSTIVPEERTATNRVFTFVACEATASKDKGFSDETTAVDAIHSNSAPSSSIPLQHSTGGNTIGAPLESS</sequence>
<dbReference type="InterPro" id="IPR023780">
    <property type="entry name" value="Chromo_domain"/>
</dbReference>
<dbReference type="GO" id="GO:0016887">
    <property type="term" value="F:ATP hydrolysis activity"/>
    <property type="evidence" value="ECO:0007669"/>
    <property type="project" value="TreeGrafter"/>
</dbReference>
<dbReference type="InterPro" id="IPR056616">
    <property type="entry name" value="Chromo_MIT1"/>
</dbReference>
<feature type="compositionally biased region" description="Acidic residues" evidence="9">
    <location>
        <begin position="1"/>
        <end position="10"/>
    </location>
</feature>
<feature type="compositionally biased region" description="Low complexity" evidence="9">
    <location>
        <begin position="293"/>
        <end position="312"/>
    </location>
</feature>
<evidence type="ECO:0000313" key="13">
    <source>
        <dbReference type="EMBL" id="ORZ02135.1"/>
    </source>
</evidence>
<dbReference type="InParanoid" id="A0A1X2HRB7"/>
<proteinExistence type="predicted"/>
<protein>
    <recommendedName>
        <fullName evidence="15">SNF2 family N-terminal domain-domain-containing protein</fullName>
    </recommendedName>
</protein>
<dbReference type="OrthoDB" id="5857104at2759"/>
<dbReference type="Pfam" id="PF23615">
    <property type="entry name" value="Chromo_MIT1"/>
    <property type="match status" value="1"/>
</dbReference>
<dbReference type="GO" id="GO:0005524">
    <property type="term" value="F:ATP binding"/>
    <property type="evidence" value="ECO:0007669"/>
    <property type="project" value="UniProtKB-KW"/>
</dbReference>
<dbReference type="Pfam" id="PF00385">
    <property type="entry name" value="Chromo"/>
    <property type="match status" value="1"/>
</dbReference>
<dbReference type="PROSITE" id="PS51192">
    <property type="entry name" value="HELICASE_ATP_BIND_1"/>
    <property type="match status" value="1"/>
</dbReference>
<dbReference type="Gene3D" id="2.40.50.40">
    <property type="match status" value="1"/>
</dbReference>
<dbReference type="GO" id="GO:0003682">
    <property type="term" value="F:chromatin binding"/>
    <property type="evidence" value="ECO:0007669"/>
    <property type="project" value="TreeGrafter"/>
</dbReference>
<dbReference type="InterPro" id="IPR049730">
    <property type="entry name" value="SNF2/RAD54-like_C"/>
</dbReference>
<accession>A0A1X2HRB7</accession>
<dbReference type="EMBL" id="MCGN01000001">
    <property type="protein sequence ID" value="ORZ02135.1"/>
    <property type="molecule type" value="Genomic_DNA"/>
</dbReference>
<feature type="compositionally biased region" description="Acidic residues" evidence="9">
    <location>
        <begin position="24"/>
        <end position="33"/>
    </location>
</feature>
<dbReference type="SMART" id="SM00490">
    <property type="entry name" value="HELICc"/>
    <property type="match status" value="1"/>
</dbReference>
<keyword evidence="7" id="KW-0804">Transcription</keyword>
<evidence type="ECO:0000256" key="2">
    <source>
        <dbReference type="ARBA" id="ARBA00022737"/>
    </source>
</evidence>
<feature type="compositionally biased region" description="Acidic residues" evidence="9">
    <location>
        <begin position="1184"/>
        <end position="1193"/>
    </location>
</feature>
<evidence type="ECO:0000313" key="14">
    <source>
        <dbReference type="Proteomes" id="UP000242180"/>
    </source>
</evidence>
<feature type="domain" description="Chromo" evidence="10">
    <location>
        <begin position="392"/>
        <end position="441"/>
    </location>
</feature>
<dbReference type="SMART" id="SM00487">
    <property type="entry name" value="DEXDc"/>
    <property type="match status" value="1"/>
</dbReference>
<feature type="region of interest" description="Disordered" evidence="9">
    <location>
        <begin position="1530"/>
        <end position="1561"/>
    </location>
</feature>
<keyword evidence="2" id="KW-0677">Repeat</keyword>
<feature type="compositionally biased region" description="Polar residues" evidence="9">
    <location>
        <begin position="37"/>
        <end position="46"/>
    </location>
</feature>
<feature type="region of interest" description="Disordered" evidence="9">
    <location>
        <begin position="1"/>
        <end position="116"/>
    </location>
</feature>
<evidence type="ECO:0000256" key="7">
    <source>
        <dbReference type="ARBA" id="ARBA00023163"/>
    </source>
</evidence>
<feature type="compositionally biased region" description="Polar residues" evidence="9">
    <location>
        <begin position="1530"/>
        <end position="1541"/>
    </location>
</feature>
<dbReference type="GO" id="GO:0003677">
    <property type="term" value="F:DNA binding"/>
    <property type="evidence" value="ECO:0007669"/>
    <property type="project" value="TreeGrafter"/>
</dbReference>
<dbReference type="InterPro" id="IPR001650">
    <property type="entry name" value="Helicase_C-like"/>
</dbReference>
<feature type="region of interest" description="Disordered" evidence="9">
    <location>
        <begin position="1211"/>
        <end position="1307"/>
    </location>
</feature>
<comment type="caution">
    <text evidence="13">The sequence shown here is derived from an EMBL/GenBank/DDBJ whole genome shotgun (WGS) entry which is preliminary data.</text>
</comment>
<keyword evidence="5" id="KW-0067">ATP-binding</keyword>
<evidence type="ECO:0000256" key="6">
    <source>
        <dbReference type="ARBA" id="ARBA00023015"/>
    </source>
</evidence>
<dbReference type="GO" id="GO:0042393">
    <property type="term" value="F:histone binding"/>
    <property type="evidence" value="ECO:0007669"/>
    <property type="project" value="TreeGrafter"/>
</dbReference>
<feature type="region of interest" description="Disordered" evidence="9">
    <location>
        <begin position="1695"/>
        <end position="1722"/>
    </location>
</feature>
<feature type="compositionally biased region" description="Basic and acidic residues" evidence="9">
    <location>
        <begin position="1140"/>
        <end position="1151"/>
    </location>
</feature>
<keyword evidence="3" id="KW-0547">Nucleotide-binding</keyword>
<dbReference type="GO" id="GO:0140658">
    <property type="term" value="F:ATP-dependent chromatin remodeler activity"/>
    <property type="evidence" value="ECO:0007669"/>
    <property type="project" value="TreeGrafter"/>
</dbReference>
<dbReference type="Gene3D" id="3.40.50.10810">
    <property type="entry name" value="Tandem AAA-ATPase domain"/>
    <property type="match status" value="1"/>
</dbReference>
<evidence type="ECO:0000256" key="8">
    <source>
        <dbReference type="ARBA" id="ARBA00023242"/>
    </source>
</evidence>
<feature type="compositionally biased region" description="Polar residues" evidence="9">
    <location>
        <begin position="1231"/>
        <end position="1261"/>
    </location>
</feature>
<feature type="compositionally biased region" description="Pro residues" evidence="9">
    <location>
        <begin position="1545"/>
        <end position="1557"/>
    </location>
</feature>
<feature type="compositionally biased region" description="Polar residues" evidence="9">
    <location>
        <begin position="1287"/>
        <end position="1307"/>
    </location>
</feature>
<evidence type="ECO:0000256" key="1">
    <source>
        <dbReference type="ARBA" id="ARBA00004123"/>
    </source>
</evidence>
<dbReference type="PANTHER" id="PTHR45623:SF17">
    <property type="entry name" value="CHROMODOMAIN-HELICASE-DNA-BINDING PROTEIN 3-RELATED"/>
    <property type="match status" value="1"/>
</dbReference>
<dbReference type="InterPro" id="IPR000330">
    <property type="entry name" value="SNF2_N"/>
</dbReference>
<organism evidence="13 14">
    <name type="scientific">Syncephalastrum racemosum</name>
    <name type="common">Filamentous fungus</name>
    <dbReference type="NCBI Taxonomy" id="13706"/>
    <lineage>
        <taxon>Eukaryota</taxon>
        <taxon>Fungi</taxon>
        <taxon>Fungi incertae sedis</taxon>
        <taxon>Mucoromycota</taxon>
        <taxon>Mucoromycotina</taxon>
        <taxon>Mucoromycetes</taxon>
        <taxon>Mucorales</taxon>
        <taxon>Syncephalastraceae</taxon>
        <taxon>Syncephalastrum</taxon>
    </lineage>
</organism>
<dbReference type="SUPFAM" id="SSF52540">
    <property type="entry name" value="P-loop containing nucleoside triphosphate hydrolases"/>
    <property type="match status" value="2"/>
</dbReference>
<evidence type="ECO:0000259" key="10">
    <source>
        <dbReference type="PROSITE" id="PS50013"/>
    </source>
</evidence>
<feature type="compositionally biased region" description="Basic residues" evidence="9">
    <location>
        <begin position="1170"/>
        <end position="1179"/>
    </location>
</feature>
<dbReference type="InterPro" id="IPR038718">
    <property type="entry name" value="SNF2-like_sf"/>
</dbReference>
<feature type="domain" description="Helicase ATP-binding" evidence="11">
    <location>
        <begin position="584"/>
        <end position="754"/>
    </location>
</feature>
<dbReference type="InterPro" id="IPR027417">
    <property type="entry name" value="P-loop_NTPase"/>
</dbReference>
<evidence type="ECO:0000256" key="5">
    <source>
        <dbReference type="ARBA" id="ARBA00022840"/>
    </source>
</evidence>
<reference evidence="13 14" key="1">
    <citation type="submission" date="2016-07" db="EMBL/GenBank/DDBJ databases">
        <title>Pervasive Adenine N6-methylation of Active Genes in Fungi.</title>
        <authorList>
            <consortium name="DOE Joint Genome Institute"/>
            <person name="Mondo S.J."/>
            <person name="Dannebaum R.O."/>
            <person name="Kuo R.C."/>
            <person name="Labutti K."/>
            <person name="Haridas S."/>
            <person name="Kuo A."/>
            <person name="Salamov A."/>
            <person name="Ahrendt S.R."/>
            <person name="Lipzen A."/>
            <person name="Sullivan W."/>
            <person name="Andreopoulos W.B."/>
            <person name="Clum A."/>
            <person name="Lindquist E."/>
            <person name="Daum C."/>
            <person name="Ramamoorthy G.K."/>
            <person name="Gryganskyi A."/>
            <person name="Culley D."/>
            <person name="Magnuson J.K."/>
            <person name="James T.Y."/>
            <person name="O'Malley M.A."/>
            <person name="Stajich J.E."/>
            <person name="Spatafora J.W."/>
            <person name="Visel A."/>
            <person name="Grigoriev I.V."/>
        </authorList>
    </citation>
    <scope>NUCLEOTIDE SEQUENCE [LARGE SCALE GENOMIC DNA]</scope>
    <source>
        <strain evidence="13 14">NRRL 2496</strain>
    </source>
</reference>
<keyword evidence="6" id="KW-0805">Transcription regulation</keyword>
<dbReference type="Gene3D" id="3.40.50.300">
    <property type="entry name" value="P-loop containing nucleotide triphosphate hydrolases"/>
    <property type="match status" value="1"/>
</dbReference>
<feature type="compositionally biased region" description="Low complexity" evidence="9">
    <location>
        <begin position="67"/>
        <end position="77"/>
    </location>
</feature>
<evidence type="ECO:0000259" key="11">
    <source>
        <dbReference type="PROSITE" id="PS51192"/>
    </source>
</evidence>
<keyword evidence="8" id="KW-0539">Nucleus</keyword>
<dbReference type="SUPFAM" id="SSF54160">
    <property type="entry name" value="Chromo domain-like"/>
    <property type="match status" value="1"/>
</dbReference>
<dbReference type="InterPro" id="IPR023779">
    <property type="entry name" value="Chromodomain_CS"/>
</dbReference>
<keyword evidence="14" id="KW-1185">Reference proteome</keyword>
<dbReference type="GO" id="GO:0000785">
    <property type="term" value="C:chromatin"/>
    <property type="evidence" value="ECO:0007669"/>
    <property type="project" value="TreeGrafter"/>
</dbReference>
<dbReference type="PANTHER" id="PTHR45623">
    <property type="entry name" value="CHROMODOMAIN-HELICASE-DNA-BINDING PROTEIN 3-RELATED-RELATED"/>
    <property type="match status" value="1"/>
</dbReference>
<comment type="subcellular location">
    <subcellularLocation>
        <location evidence="1">Nucleus</location>
    </subcellularLocation>
</comment>
<evidence type="ECO:0000256" key="4">
    <source>
        <dbReference type="ARBA" id="ARBA00022801"/>
    </source>
</evidence>
<evidence type="ECO:0008006" key="15">
    <source>
        <dbReference type="Google" id="ProtNLM"/>
    </source>
</evidence>
<dbReference type="CDD" id="cd18793">
    <property type="entry name" value="SF2_C_SNF"/>
    <property type="match status" value="1"/>
</dbReference>
<dbReference type="InterPro" id="IPR016197">
    <property type="entry name" value="Chromo-like_dom_sf"/>
</dbReference>
<feature type="compositionally biased region" description="Polar residues" evidence="9">
    <location>
        <begin position="1695"/>
        <end position="1712"/>
    </location>
</feature>
<feature type="compositionally biased region" description="Low complexity" evidence="9">
    <location>
        <begin position="257"/>
        <end position="285"/>
    </location>
</feature>
<feature type="compositionally biased region" description="Polar residues" evidence="9">
    <location>
        <begin position="1635"/>
        <end position="1644"/>
    </location>
</feature>
<feature type="compositionally biased region" description="Basic residues" evidence="9">
    <location>
        <begin position="47"/>
        <end position="61"/>
    </location>
</feature>
<dbReference type="SMART" id="SM00298">
    <property type="entry name" value="CHROMO"/>
    <property type="match status" value="1"/>
</dbReference>
<dbReference type="InterPro" id="IPR000953">
    <property type="entry name" value="Chromo/chromo_shadow_dom"/>
</dbReference>
<dbReference type="Pfam" id="PF00176">
    <property type="entry name" value="SNF2-rel_dom"/>
    <property type="match status" value="1"/>
</dbReference>
<evidence type="ECO:0000256" key="3">
    <source>
        <dbReference type="ARBA" id="ARBA00022741"/>
    </source>
</evidence>
<dbReference type="Pfam" id="PF00271">
    <property type="entry name" value="Helicase_C"/>
    <property type="match status" value="1"/>
</dbReference>
<feature type="compositionally biased region" description="Low complexity" evidence="9">
    <location>
        <begin position="14"/>
        <end position="23"/>
    </location>
</feature>
<feature type="domain" description="Helicase C-terminal" evidence="12">
    <location>
        <begin position="881"/>
        <end position="1046"/>
    </location>
</feature>
<keyword evidence="4" id="KW-0378">Hydrolase</keyword>
<dbReference type="PROSITE" id="PS50013">
    <property type="entry name" value="CHROMO_2"/>
    <property type="match status" value="1"/>
</dbReference>
<feature type="region of interest" description="Disordered" evidence="9">
    <location>
        <begin position="1620"/>
        <end position="1661"/>
    </location>
</feature>
<gene>
    <name evidence="13" type="ORF">BCR43DRAFT_481067</name>
</gene>
<feature type="region of interest" description="Disordered" evidence="9">
    <location>
        <begin position="1140"/>
        <end position="1193"/>
    </location>
</feature>
<dbReference type="InterPro" id="IPR014001">
    <property type="entry name" value="Helicase_ATP-bd"/>
</dbReference>